<dbReference type="GeneID" id="87636729"/>
<dbReference type="EMBL" id="JBEJUE010000074">
    <property type="protein sequence ID" value="MER0429793.1"/>
    <property type="molecule type" value="Genomic_DNA"/>
</dbReference>
<sequence length="103" mass="11067">MKKIAMLMSAVTLAGGLVCASGGTAQAAPGNCTTWTSGSNQRFAHGHCATGTGEYRVKGRCDHRWSPDPYLTTAWVRVGQTTTGDCRDLGSDHRAHSLRLEFR</sequence>
<name>A0A7H8N0N8_STRMI</name>
<evidence type="ECO:0000313" key="3">
    <source>
        <dbReference type="EMBL" id="QKW47969.1"/>
    </source>
</evidence>
<evidence type="ECO:0000313" key="5">
    <source>
        <dbReference type="Proteomes" id="UP001456562"/>
    </source>
</evidence>
<organism evidence="3 4">
    <name type="scientific">Streptomyces microflavus</name>
    <name type="common">Streptomyces lipmanii</name>
    <dbReference type="NCBI Taxonomy" id="1919"/>
    <lineage>
        <taxon>Bacteria</taxon>
        <taxon>Bacillati</taxon>
        <taxon>Actinomycetota</taxon>
        <taxon>Actinomycetes</taxon>
        <taxon>Kitasatosporales</taxon>
        <taxon>Streptomycetaceae</taxon>
        <taxon>Streptomyces</taxon>
    </lineage>
</organism>
<keyword evidence="1" id="KW-0732">Signal</keyword>
<evidence type="ECO:0000313" key="4">
    <source>
        <dbReference type="Proteomes" id="UP000509345"/>
    </source>
</evidence>
<proteinExistence type="predicted"/>
<evidence type="ECO:0000256" key="1">
    <source>
        <dbReference type="SAM" id="SignalP"/>
    </source>
</evidence>
<dbReference type="Proteomes" id="UP000509345">
    <property type="component" value="Plasmid unnamed1"/>
</dbReference>
<dbReference type="RefSeq" id="WP_176145841.1">
    <property type="nucleotide sequence ID" value="NZ_CP054927.1"/>
</dbReference>
<geneLocation type="plasmid" evidence="3 4">
    <name>unnamed1</name>
</geneLocation>
<dbReference type="Proteomes" id="UP001456562">
    <property type="component" value="Unassembled WGS sequence"/>
</dbReference>
<feature type="signal peptide" evidence="1">
    <location>
        <begin position="1"/>
        <end position="27"/>
    </location>
</feature>
<keyword evidence="5" id="KW-1185">Reference proteome</keyword>
<reference evidence="2 5" key="2">
    <citation type="submission" date="2024-01" db="EMBL/GenBank/DDBJ databases">
        <title>Metagenomic exploration of the rhizosphere soil microbial community and their significance in facilitating the development of wild simulated ginseng.</title>
        <authorList>
            <person name="Huang J."/>
        </authorList>
    </citation>
    <scope>NUCLEOTIDE SEQUENCE [LARGE SCALE GENOMIC DNA]</scope>
    <source>
        <strain evidence="2 5">WY141</strain>
    </source>
</reference>
<keyword evidence="3" id="KW-0614">Plasmid</keyword>
<feature type="chain" id="PRO_5028876452" evidence="1">
    <location>
        <begin position="28"/>
        <end position="103"/>
    </location>
</feature>
<protein>
    <submittedName>
        <fullName evidence="3">Uncharacterized protein</fullName>
    </submittedName>
</protein>
<reference evidence="3 4" key="1">
    <citation type="submission" date="2020-06" db="EMBL/GenBank/DDBJ databases">
        <title>Genome mining for natural products.</title>
        <authorList>
            <person name="Zhang B."/>
            <person name="Shi J."/>
            <person name="Ge H."/>
        </authorList>
    </citation>
    <scope>NUCLEOTIDE SEQUENCE [LARGE SCALE GENOMIC DNA]</scope>
    <source>
        <strain evidence="3 4">NA06532</strain>
        <plasmid evidence="3 4">unnamed1</plasmid>
    </source>
</reference>
<accession>A0A7H8N0N8</accession>
<evidence type="ECO:0000313" key="2">
    <source>
        <dbReference type="EMBL" id="MER0429793.1"/>
    </source>
</evidence>
<dbReference type="EMBL" id="CP054927">
    <property type="protein sequence ID" value="QKW47969.1"/>
    <property type="molecule type" value="Genomic_DNA"/>
</dbReference>
<gene>
    <name evidence="2" type="ORF">ABR748_37310</name>
    <name evidence="3" type="ORF">HUT09_36300</name>
</gene>
<dbReference type="AlphaFoldDB" id="A0A7H8N0N8"/>